<dbReference type="EMBL" id="GGEC01001641">
    <property type="protein sequence ID" value="MBW82124.1"/>
    <property type="molecule type" value="Transcribed_RNA"/>
</dbReference>
<organism evidence="2">
    <name type="scientific">Rhizophora mucronata</name>
    <name type="common">Asiatic mangrove</name>
    <dbReference type="NCBI Taxonomy" id="61149"/>
    <lineage>
        <taxon>Eukaryota</taxon>
        <taxon>Viridiplantae</taxon>
        <taxon>Streptophyta</taxon>
        <taxon>Embryophyta</taxon>
        <taxon>Tracheophyta</taxon>
        <taxon>Spermatophyta</taxon>
        <taxon>Magnoliopsida</taxon>
        <taxon>eudicotyledons</taxon>
        <taxon>Gunneridae</taxon>
        <taxon>Pentapetalae</taxon>
        <taxon>rosids</taxon>
        <taxon>fabids</taxon>
        <taxon>Malpighiales</taxon>
        <taxon>Rhizophoraceae</taxon>
        <taxon>Rhizophora</taxon>
    </lineage>
</organism>
<proteinExistence type="predicted"/>
<accession>A0A2P2ILN6</accession>
<name>A0A2P2ILN6_RHIMU</name>
<feature type="region of interest" description="Disordered" evidence="1">
    <location>
        <begin position="1"/>
        <end position="22"/>
    </location>
</feature>
<feature type="compositionally biased region" description="Basic residues" evidence="1">
    <location>
        <begin position="1"/>
        <end position="13"/>
    </location>
</feature>
<protein>
    <submittedName>
        <fullName evidence="2">Uncharacterized protein</fullName>
    </submittedName>
</protein>
<reference evidence="2" key="1">
    <citation type="submission" date="2018-02" db="EMBL/GenBank/DDBJ databases">
        <title>Rhizophora mucronata_Transcriptome.</title>
        <authorList>
            <person name="Meera S.P."/>
            <person name="Sreeshan A."/>
            <person name="Augustine A."/>
        </authorList>
    </citation>
    <scope>NUCLEOTIDE SEQUENCE</scope>
    <source>
        <tissue evidence="2">Leaf</tissue>
    </source>
</reference>
<evidence type="ECO:0000256" key="1">
    <source>
        <dbReference type="SAM" id="MobiDB-lite"/>
    </source>
</evidence>
<evidence type="ECO:0000313" key="2">
    <source>
        <dbReference type="EMBL" id="MBW82124.1"/>
    </source>
</evidence>
<sequence length="37" mass="4646">MGHTCHPKKREKQRKKEKEKAKWNEMKIKRGNKFLHR</sequence>
<dbReference type="AlphaFoldDB" id="A0A2P2ILN6"/>